<dbReference type="PANTHER" id="PTHR43353:SF3">
    <property type="entry name" value="ALDEHYDE DEHYDROGENASE-RELATED"/>
    <property type="match status" value="1"/>
</dbReference>
<evidence type="ECO:0000313" key="3">
    <source>
        <dbReference type="EMBL" id="SPF36869.1"/>
    </source>
</evidence>
<sequence>MLASMAKLSGRSLIGFREGAGTAELLYATDPTTGQHLQPGFIPATGEEVELAARLAAEAFEVYRRAPGRERGAFLRKIAAKIESIAEEVVERAGQETALPRARLQGETARTCGQLRLFAQVAEEGSWVNARIDHADPGRKPLPKPDIRSMLRPLGPVVVFGASNFPLAFSVAGGDTASALAGGNTVIVKAHAAHPGTSELVGRAVQESVRECGLPEGVFSLLFGSGSQVGTALMKHPLVRAGGFTGSRTAGRTLMDVAASRPEPIPFYAEMSSTNPVFILPGALHQRAETIAAGLHASFTLGAGQFCTKPGMVFLPQGTDAELFTRKLRQLVTESSPFHLLTRSIHHSYDSAIAGRKTDSAVELVAQGLQTGATGFAANSALFETDASAFLGSDLDAEIFGPTTILVRHASRDQVLAIARSLEGHLTATVHGTDQDLHEFADLLAILETKVGRLVFNGFPTGVEVTHAMVHGGPYPATSDGRSTSVGSQAIFRFTRLVCYQGFPDTALPDELKDSNPLGLWRMLDGKMTDGQMSRDASAPASETRA</sequence>
<dbReference type="SUPFAM" id="SSF53720">
    <property type="entry name" value="ALDH-like"/>
    <property type="match status" value="1"/>
</dbReference>
<name>A0A2U3KB33_9BACT</name>
<dbReference type="Gene3D" id="3.40.605.10">
    <property type="entry name" value="Aldehyde Dehydrogenase, Chain A, domain 1"/>
    <property type="match status" value="1"/>
</dbReference>
<proteinExistence type="predicted"/>
<dbReference type="AlphaFoldDB" id="A0A2U3KB33"/>
<dbReference type="GO" id="GO:0033721">
    <property type="term" value="F:aldehyde dehydrogenase (NADP+) activity"/>
    <property type="evidence" value="ECO:0007669"/>
    <property type="project" value="UniProtKB-EC"/>
</dbReference>
<dbReference type="InterPro" id="IPR016161">
    <property type="entry name" value="Ald_DH/histidinol_DH"/>
</dbReference>
<accession>A0A2U3KB33</accession>
<dbReference type="EC" id="1.2.1.4" evidence="3"/>
<dbReference type="Pfam" id="PF00171">
    <property type="entry name" value="Aldedh"/>
    <property type="match status" value="1"/>
</dbReference>
<evidence type="ECO:0000256" key="1">
    <source>
        <dbReference type="ARBA" id="ARBA00023002"/>
    </source>
</evidence>
<evidence type="ECO:0000259" key="2">
    <source>
        <dbReference type="Pfam" id="PF00171"/>
    </source>
</evidence>
<protein>
    <submittedName>
        <fullName evidence="3">NADP-dependent fatty aldehyde dehydrogenase</fullName>
        <ecNumber evidence="3">1.2.1.4</ecNumber>
    </submittedName>
</protein>
<dbReference type="InterPro" id="IPR044151">
    <property type="entry name" value="ALDH_KGSADH"/>
</dbReference>
<gene>
    <name evidence="3" type="primary">aldH</name>
    <name evidence="3" type="ORF">SBA1_170005</name>
</gene>
<dbReference type="Proteomes" id="UP000238701">
    <property type="component" value="Unassembled WGS sequence"/>
</dbReference>
<keyword evidence="1 3" id="KW-0560">Oxidoreductase</keyword>
<feature type="domain" description="Aldehyde dehydrogenase" evidence="2">
    <location>
        <begin position="30"/>
        <end position="473"/>
    </location>
</feature>
<dbReference type="EMBL" id="OMOD01000079">
    <property type="protein sequence ID" value="SPF36869.1"/>
    <property type="molecule type" value="Genomic_DNA"/>
</dbReference>
<dbReference type="CDD" id="cd07129">
    <property type="entry name" value="ALDH_KGSADH"/>
    <property type="match status" value="1"/>
</dbReference>
<dbReference type="InterPro" id="IPR015590">
    <property type="entry name" value="Aldehyde_DH_dom"/>
</dbReference>
<dbReference type="InterPro" id="IPR050740">
    <property type="entry name" value="Aldehyde_DH_Superfamily"/>
</dbReference>
<dbReference type="Gene3D" id="3.40.309.10">
    <property type="entry name" value="Aldehyde Dehydrogenase, Chain A, domain 2"/>
    <property type="match status" value="1"/>
</dbReference>
<organism evidence="3 4">
    <name type="scientific">Candidatus Sulfotelmatobacter kueseliae</name>
    <dbReference type="NCBI Taxonomy" id="2042962"/>
    <lineage>
        <taxon>Bacteria</taxon>
        <taxon>Pseudomonadati</taxon>
        <taxon>Acidobacteriota</taxon>
        <taxon>Terriglobia</taxon>
        <taxon>Terriglobales</taxon>
        <taxon>Candidatus Korobacteraceae</taxon>
        <taxon>Candidatus Sulfotelmatobacter</taxon>
    </lineage>
</organism>
<dbReference type="InterPro" id="IPR016163">
    <property type="entry name" value="Ald_DH_C"/>
</dbReference>
<dbReference type="PANTHER" id="PTHR43353">
    <property type="entry name" value="SUCCINATE-SEMIALDEHYDE DEHYDROGENASE, MITOCHONDRIAL"/>
    <property type="match status" value="1"/>
</dbReference>
<dbReference type="InterPro" id="IPR016162">
    <property type="entry name" value="Ald_DH_N"/>
</dbReference>
<evidence type="ECO:0000313" key="4">
    <source>
        <dbReference type="Proteomes" id="UP000238701"/>
    </source>
</evidence>
<reference evidence="4" key="1">
    <citation type="submission" date="2018-02" db="EMBL/GenBank/DDBJ databases">
        <authorList>
            <person name="Hausmann B."/>
        </authorList>
    </citation>
    <scope>NUCLEOTIDE SEQUENCE [LARGE SCALE GENOMIC DNA]</scope>
    <source>
        <strain evidence="4">Peat soil MAG SbA1</strain>
    </source>
</reference>